<dbReference type="GeneID" id="57960301"/>
<feature type="site" description="Interaction with substrate tRNA" evidence="10">
    <location>
        <position position="124"/>
    </location>
</feature>
<dbReference type="HAMAP" id="MF_00185">
    <property type="entry name" value="IPP_trans"/>
    <property type="match status" value="1"/>
</dbReference>
<dbReference type="InterPro" id="IPR027417">
    <property type="entry name" value="P-loop_NTPase"/>
</dbReference>
<comment type="subunit">
    <text evidence="10">Monomer.</text>
</comment>
<evidence type="ECO:0000256" key="1">
    <source>
        <dbReference type="ARBA" id="ARBA00001946"/>
    </source>
</evidence>
<comment type="cofactor">
    <cofactor evidence="1 10">
        <name>Mg(2+)</name>
        <dbReference type="ChEBI" id="CHEBI:18420"/>
    </cofactor>
</comment>
<dbReference type="Gene3D" id="3.40.50.300">
    <property type="entry name" value="P-loop containing nucleotide triphosphate hydrolases"/>
    <property type="match status" value="1"/>
</dbReference>
<gene>
    <name evidence="10" type="primary">miaA</name>
    <name evidence="14" type="ORF">HMPREF1090_01920</name>
</gene>
<evidence type="ECO:0000256" key="10">
    <source>
        <dbReference type="HAMAP-Rule" id="MF_00185"/>
    </source>
</evidence>
<dbReference type="PANTHER" id="PTHR11088:SF60">
    <property type="entry name" value="TRNA DIMETHYLALLYLTRANSFERASE"/>
    <property type="match status" value="1"/>
</dbReference>
<feature type="region of interest" description="Interaction with substrate tRNA" evidence="10">
    <location>
        <begin position="35"/>
        <end position="38"/>
    </location>
</feature>
<dbReference type="EC" id="2.5.1.75" evidence="10"/>
<organism evidence="14 15">
    <name type="scientific">[Clostridium] clostridioforme 90A8</name>
    <dbReference type="NCBI Taxonomy" id="999408"/>
    <lineage>
        <taxon>Bacteria</taxon>
        <taxon>Bacillati</taxon>
        <taxon>Bacillota</taxon>
        <taxon>Clostridia</taxon>
        <taxon>Lachnospirales</taxon>
        <taxon>Lachnospiraceae</taxon>
        <taxon>Enterocloster</taxon>
    </lineage>
</organism>
<feature type="site" description="Interaction with substrate tRNA" evidence="10">
    <location>
        <position position="101"/>
    </location>
</feature>
<keyword evidence="6 10" id="KW-0547">Nucleotide-binding</keyword>
<dbReference type="PATRIC" id="fig|999408.3.peg.2063"/>
<evidence type="ECO:0000256" key="6">
    <source>
        <dbReference type="ARBA" id="ARBA00022741"/>
    </source>
</evidence>
<dbReference type="PANTHER" id="PTHR11088">
    <property type="entry name" value="TRNA DIMETHYLALLYLTRANSFERASE"/>
    <property type="match status" value="1"/>
</dbReference>
<proteinExistence type="inferred from homology"/>
<keyword evidence="5 10" id="KW-0819">tRNA processing</keyword>
<comment type="function">
    <text evidence="2 10 12">Catalyzes the transfer of a dimethylallyl group onto the adenine at position 37 in tRNAs that read codons beginning with uridine, leading to the formation of N6-(dimethylallyl)adenosine (i(6)A).</text>
</comment>
<feature type="binding site" evidence="10">
    <location>
        <begin position="12"/>
        <end position="17"/>
    </location>
    <ligand>
        <name>substrate</name>
    </ligand>
</feature>
<dbReference type="GO" id="GO:0006400">
    <property type="term" value="P:tRNA modification"/>
    <property type="evidence" value="ECO:0007669"/>
    <property type="project" value="TreeGrafter"/>
</dbReference>
<evidence type="ECO:0000313" key="14">
    <source>
        <dbReference type="EMBL" id="ENZ17330.1"/>
    </source>
</evidence>
<evidence type="ECO:0000313" key="15">
    <source>
        <dbReference type="Proteomes" id="UP000013085"/>
    </source>
</evidence>
<evidence type="ECO:0000256" key="13">
    <source>
        <dbReference type="RuleBase" id="RU003785"/>
    </source>
</evidence>
<accession>A0A0E2HCG2</accession>
<name>A0A0E2HCG2_9FIRM</name>
<evidence type="ECO:0000256" key="12">
    <source>
        <dbReference type="RuleBase" id="RU003784"/>
    </source>
</evidence>
<dbReference type="InterPro" id="IPR018022">
    <property type="entry name" value="IPT"/>
</dbReference>
<dbReference type="GO" id="GO:0005524">
    <property type="term" value="F:ATP binding"/>
    <property type="evidence" value="ECO:0007669"/>
    <property type="project" value="UniProtKB-UniRule"/>
</dbReference>
<evidence type="ECO:0000256" key="11">
    <source>
        <dbReference type="RuleBase" id="RU003783"/>
    </source>
</evidence>
<evidence type="ECO:0000256" key="9">
    <source>
        <dbReference type="ARBA" id="ARBA00049563"/>
    </source>
</evidence>
<evidence type="ECO:0000256" key="4">
    <source>
        <dbReference type="ARBA" id="ARBA00022679"/>
    </source>
</evidence>
<dbReference type="Gene3D" id="1.10.20.140">
    <property type="match status" value="1"/>
</dbReference>
<keyword evidence="7 10" id="KW-0067">ATP-binding</keyword>
<dbReference type="InterPro" id="IPR039657">
    <property type="entry name" value="Dimethylallyltransferase"/>
</dbReference>
<dbReference type="HOGENOM" id="CLU_032616_0_1_9"/>
<evidence type="ECO:0000256" key="7">
    <source>
        <dbReference type="ARBA" id="ARBA00022840"/>
    </source>
</evidence>
<dbReference type="Pfam" id="PF01715">
    <property type="entry name" value="IPPT"/>
    <property type="match status" value="1"/>
</dbReference>
<dbReference type="RefSeq" id="WP_002583191.1">
    <property type="nucleotide sequence ID" value="NZ_KB851019.1"/>
</dbReference>
<dbReference type="EMBL" id="AGYR01000016">
    <property type="protein sequence ID" value="ENZ17330.1"/>
    <property type="molecule type" value="Genomic_DNA"/>
</dbReference>
<dbReference type="NCBIfam" id="TIGR00174">
    <property type="entry name" value="miaA"/>
    <property type="match status" value="1"/>
</dbReference>
<comment type="similarity">
    <text evidence="3 10 13">Belongs to the IPP transferase family.</text>
</comment>
<sequence length="319" mass="36706">MKQPLIVLTGPTAVGKTALSIRLAKAVGGEIISADSMQVYRHMDIGSAKVTPMEMDGVPHYLIDVLDPQEPFNVVTFQQMAKEALREIYSHGRIPVIAGGTGFYIQALLYDIDFKENEDDSPVRRELEALAEREGERAPRLLHSMLRQVDPEAAVQIHANNIKRVIRAIEYFRQTGEKISLHNQQEREKKSPYNFLYYVLNTDRALLYERIDRRVDLMVEQGLVEEVKALRDMGCRRGHTSMQGLGYKEILDYLEGRCSLEEAVYILKRDTRHFAKRQLTWFKREREVRFLNLPEFGGDVSKVLERILEDCAKQGIVLQ</sequence>
<evidence type="ECO:0000256" key="8">
    <source>
        <dbReference type="ARBA" id="ARBA00022842"/>
    </source>
</evidence>
<keyword evidence="4 10" id="KW-0808">Transferase</keyword>
<comment type="catalytic activity">
    <reaction evidence="9 10 11">
        <text>adenosine(37) in tRNA + dimethylallyl diphosphate = N(6)-dimethylallyladenosine(37) in tRNA + diphosphate</text>
        <dbReference type="Rhea" id="RHEA:26482"/>
        <dbReference type="Rhea" id="RHEA-COMP:10162"/>
        <dbReference type="Rhea" id="RHEA-COMP:10375"/>
        <dbReference type="ChEBI" id="CHEBI:33019"/>
        <dbReference type="ChEBI" id="CHEBI:57623"/>
        <dbReference type="ChEBI" id="CHEBI:74411"/>
        <dbReference type="ChEBI" id="CHEBI:74415"/>
        <dbReference type="EC" id="2.5.1.75"/>
    </reaction>
</comment>
<keyword evidence="8 10" id="KW-0460">Magnesium</keyword>
<comment type="caution">
    <text evidence="10">Lacks conserved residue(s) required for the propagation of feature annotation.</text>
</comment>
<protein>
    <recommendedName>
        <fullName evidence="10">tRNA dimethylallyltransferase</fullName>
        <ecNumber evidence="10">2.5.1.75</ecNumber>
    </recommendedName>
    <alternativeName>
        <fullName evidence="10">Dimethylallyl diphosphate:tRNA dimethylallyltransferase</fullName>
        <shortName evidence="10">DMAPP:tRNA dimethylallyltransferase</shortName>
        <shortName evidence="10">DMATase</shortName>
    </alternativeName>
    <alternativeName>
        <fullName evidence="10">Isopentenyl-diphosphate:tRNA isopentenyltransferase</fullName>
        <shortName evidence="10">IPP transferase</shortName>
        <shortName evidence="10">IPPT</shortName>
        <shortName evidence="10">IPTase</shortName>
    </alternativeName>
</protein>
<feature type="binding site" evidence="10">
    <location>
        <begin position="10"/>
        <end position="17"/>
    </location>
    <ligand>
        <name>ATP</name>
        <dbReference type="ChEBI" id="CHEBI:30616"/>
    </ligand>
</feature>
<dbReference type="GO" id="GO:0052381">
    <property type="term" value="F:tRNA dimethylallyltransferase activity"/>
    <property type="evidence" value="ECO:0007669"/>
    <property type="project" value="UniProtKB-UniRule"/>
</dbReference>
<evidence type="ECO:0000256" key="2">
    <source>
        <dbReference type="ARBA" id="ARBA00003213"/>
    </source>
</evidence>
<evidence type="ECO:0000256" key="3">
    <source>
        <dbReference type="ARBA" id="ARBA00005842"/>
    </source>
</evidence>
<evidence type="ECO:0000256" key="5">
    <source>
        <dbReference type="ARBA" id="ARBA00022694"/>
    </source>
</evidence>
<dbReference type="AlphaFoldDB" id="A0A0E2HCG2"/>
<comment type="caution">
    <text evidence="14">The sequence shown here is derived from an EMBL/GenBank/DDBJ whole genome shotgun (WGS) entry which is preliminary data.</text>
</comment>
<dbReference type="Proteomes" id="UP000013085">
    <property type="component" value="Unassembled WGS sequence"/>
</dbReference>
<reference evidence="14 15" key="1">
    <citation type="submission" date="2013-01" db="EMBL/GenBank/DDBJ databases">
        <title>The Genome Sequence of Clostridium clostridioforme 90A8.</title>
        <authorList>
            <consortium name="The Broad Institute Genome Sequencing Platform"/>
            <person name="Earl A."/>
            <person name="Ward D."/>
            <person name="Feldgarden M."/>
            <person name="Gevers D."/>
            <person name="Courvalin P."/>
            <person name="Lambert T."/>
            <person name="Walker B."/>
            <person name="Young S.K."/>
            <person name="Zeng Q."/>
            <person name="Gargeya S."/>
            <person name="Fitzgerald M."/>
            <person name="Haas B."/>
            <person name="Abouelleil A."/>
            <person name="Alvarado L."/>
            <person name="Arachchi H.M."/>
            <person name="Berlin A.M."/>
            <person name="Chapman S.B."/>
            <person name="Dewar J."/>
            <person name="Goldberg J."/>
            <person name="Griggs A."/>
            <person name="Gujja S."/>
            <person name="Hansen M."/>
            <person name="Howarth C."/>
            <person name="Imamovic A."/>
            <person name="Larimer J."/>
            <person name="McCowan C."/>
            <person name="Murphy C."/>
            <person name="Neiman D."/>
            <person name="Pearson M."/>
            <person name="Priest M."/>
            <person name="Roberts A."/>
            <person name="Saif S."/>
            <person name="Shea T."/>
            <person name="Sisk P."/>
            <person name="Sykes S."/>
            <person name="Wortman J."/>
            <person name="Nusbaum C."/>
            <person name="Birren B."/>
        </authorList>
    </citation>
    <scope>NUCLEOTIDE SEQUENCE [LARGE SCALE GENOMIC DNA]</scope>
    <source>
        <strain evidence="14 15">90A8</strain>
    </source>
</reference>
<dbReference type="SUPFAM" id="SSF52540">
    <property type="entry name" value="P-loop containing nucleoside triphosphate hydrolases"/>
    <property type="match status" value="2"/>
</dbReference>